<dbReference type="AlphaFoldDB" id="A0A7U4LG90"/>
<dbReference type="Gene3D" id="3.30.2000.30">
    <property type="match status" value="1"/>
</dbReference>
<dbReference type="Pfam" id="PF11367">
    <property type="entry name" value="Tail_completion_gp17"/>
    <property type="match status" value="1"/>
</dbReference>
<accession>A0A7U4LG90</accession>
<dbReference type="KEGG" id="sphi:TS85_15715"/>
<sequence>MTIDLISAASDGVFALLDAAIDPAIAEVATNPRQIEPTDTAERRFVLLGDIDSESLGGKDEQLERITVQIVVVYRGRQRSELHALMHLAREALEGARPAIAGVDFGSIDFAGASSSPPARDGVTHAGILEFEVTAEPA</sequence>
<protein>
    <recommendedName>
        <fullName evidence="3">DUF3168 domain-containing protein</fullName>
    </recommendedName>
</protein>
<evidence type="ECO:0000313" key="2">
    <source>
        <dbReference type="Proteomes" id="UP000032300"/>
    </source>
</evidence>
<gene>
    <name evidence="1" type="ORF">TS85_15715</name>
</gene>
<dbReference type="Proteomes" id="UP000032300">
    <property type="component" value="Chromosome"/>
</dbReference>
<reference evidence="1 2" key="1">
    <citation type="journal article" date="2015" name="Int. J. Syst. Evol. Microbiol.">
        <title>Sphingomonas hengshuiensis sp. nov., isolated from lake wetland.</title>
        <authorList>
            <person name="Wei S."/>
            <person name="Wang T."/>
            <person name="Liu H."/>
            <person name="Zhang C."/>
            <person name="Guo J."/>
            <person name="Wang Q."/>
            <person name="Liang K."/>
            <person name="Zhang Z."/>
        </authorList>
    </citation>
    <scope>NUCLEOTIDE SEQUENCE [LARGE SCALE GENOMIC DNA]</scope>
    <source>
        <strain evidence="1 2">WHSC-8</strain>
    </source>
</reference>
<evidence type="ECO:0000313" key="1">
    <source>
        <dbReference type="EMBL" id="AJP72929.1"/>
    </source>
</evidence>
<dbReference type="RefSeq" id="WP_044333509.1">
    <property type="nucleotide sequence ID" value="NZ_CP010836.1"/>
</dbReference>
<name>A0A7U4LG90_9SPHN</name>
<dbReference type="EMBL" id="CP010836">
    <property type="protein sequence ID" value="AJP72929.1"/>
    <property type="molecule type" value="Genomic_DNA"/>
</dbReference>
<evidence type="ECO:0008006" key="3">
    <source>
        <dbReference type="Google" id="ProtNLM"/>
    </source>
</evidence>
<dbReference type="InterPro" id="IPR053745">
    <property type="entry name" value="Viral_Tail_Comp_sf"/>
</dbReference>
<reference evidence="1 2" key="2">
    <citation type="submission" date="2015-02" db="EMBL/GenBank/DDBJ databases">
        <title>The complete genome of Sphingomonas hengshuiensis sp. WHSC-8 isolated from soil of Hengshui Lake.</title>
        <authorList>
            <person name="Wei S."/>
            <person name="Guo J."/>
            <person name="Su C."/>
            <person name="Wu R."/>
            <person name="Zhang Z."/>
            <person name="Liang K."/>
            <person name="Li H."/>
            <person name="Wang T."/>
            <person name="Liu H."/>
            <person name="Zhang C."/>
            <person name="Li Z."/>
            <person name="Wang Q."/>
            <person name="Meng J."/>
        </authorList>
    </citation>
    <scope>NUCLEOTIDE SEQUENCE [LARGE SCALE GENOMIC DNA]</scope>
    <source>
        <strain evidence="1 2">WHSC-8</strain>
    </source>
</reference>
<proteinExistence type="predicted"/>
<keyword evidence="2" id="KW-1185">Reference proteome</keyword>
<dbReference type="InterPro" id="IPR021508">
    <property type="entry name" value="Gp17-like"/>
</dbReference>
<organism evidence="1 2">
    <name type="scientific">Sphingomonas hengshuiensis</name>
    <dbReference type="NCBI Taxonomy" id="1609977"/>
    <lineage>
        <taxon>Bacteria</taxon>
        <taxon>Pseudomonadati</taxon>
        <taxon>Pseudomonadota</taxon>
        <taxon>Alphaproteobacteria</taxon>
        <taxon>Sphingomonadales</taxon>
        <taxon>Sphingomonadaceae</taxon>
        <taxon>Sphingomonas</taxon>
    </lineage>
</organism>